<dbReference type="AlphaFoldDB" id="A0AAQ3LXQ8"/>
<dbReference type="PANTHER" id="PTHR11941">
    <property type="entry name" value="ENOYL-COA HYDRATASE-RELATED"/>
    <property type="match status" value="1"/>
</dbReference>
<sequence length="354" mass="38521">MPTPMRRWLQVFYHNLGLGGETKRPSRYSSPTNPRAFCIGGGAAIQSRQLAAISLLSQRLLRRSIASHWTKPASIYPTYSKPFFTKSGANAGIYVYHKELSNGGTVATIVVSNPAKLNSVGSALLDEIAMACKSLCNDEMLRAVVLTGGPTVPGKAPSFVGGANIAEMNSFATASQAREFITRVHTANQAIRDIPVPVLARIHGFVLGAGLELMTSCDLRIATAKSVFGMPEVKVGVPSIVEAALLPGIIGMGRTRRLLYLAENISANEAETWGLVEKVVDDEAALDDAVNEWVGRIAEMGPQAIRRQKWIMKRWENCTVDEGIKLGIETFAMSYLDGGKEPHQYMGKFLDRKR</sequence>
<protein>
    <recommendedName>
        <fullName evidence="6">Enoyl-CoA hydratase</fullName>
    </recommendedName>
</protein>
<dbReference type="Gene3D" id="3.90.226.10">
    <property type="entry name" value="2-enoyl-CoA Hydratase, Chain A, domain 1"/>
    <property type="match status" value="1"/>
</dbReference>
<evidence type="ECO:0008006" key="6">
    <source>
        <dbReference type="Google" id="ProtNLM"/>
    </source>
</evidence>
<accession>A0AAQ3LXQ8</accession>
<dbReference type="GO" id="GO:0003824">
    <property type="term" value="F:catalytic activity"/>
    <property type="evidence" value="ECO:0007669"/>
    <property type="project" value="InterPro"/>
</dbReference>
<dbReference type="InterPro" id="IPR029045">
    <property type="entry name" value="ClpP/crotonase-like_dom_sf"/>
</dbReference>
<dbReference type="Pfam" id="PF00378">
    <property type="entry name" value="ECH_1"/>
    <property type="match status" value="1"/>
</dbReference>
<evidence type="ECO:0000313" key="5">
    <source>
        <dbReference type="Proteomes" id="UP001303373"/>
    </source>
</evidence>
<organism evidence="4 5">
    <name type="scientific">Acrodontium crateriforme</name>
    <dbReference type="NCBI Taxonomy" id="150365"/>
    <lineage>
        <taxon>Eukaryota</taxon>
        <taxon>Fungi</taxon>
        <taxon>Dikarya</taxon>
        <taxon>Ascomycota</taxon>
        <taxon>Pezizomycotina</taxon>
        <taxon>Dothideomycetes</taxon>
        <taxon>Dothideomycetidae</taxon>
        <taxon>Mycosphaerellales</taxon>
        <taxon>Teratosphaeriaceae</taxon>
        <taxon>Acrodontium</taxon>
    </lineage>
</organism>
<dbReference type="PROSITE" id="PS00166">
    <property type="entry name" value="ENOYL_COA_HYDRATASE"/>
    <property type="match status" value="1"/>
</dbReference>
<reference evidence="4 5" key="1">
    <citation type="submission" date="2023-11" db="EMBL/GenBank/DDBJ databases">
        <title>An acidophilic fungus is an integral part of prey digestion in a carnivorous sundew plant.</title>
        <authorList>
            <person name="Tsai I.J."/>
        </authorList>
    </citation>
    <scope>NUCLEOTIDE SEQUENCE [LARGE SCALE GENOMIC DNA]</scope>
    <source>
        <strain evidence="4">169a</strain>
    </source>
</reference>
<dbReference type="GO" id="GO:0006635">
    <property type="term" value="P:fatty acid beta-oxidation"/>
    <property type="evidence" value="ECO:0007669"/>
    <property type="project" value="TreeGrafter"/>
</dbReference>
<dbReference type="CDD" id="cd06558">
    <property type="entry name" value="crotonase-like"/>
    <property type="match status" value="1"/>
</dbReference>
<dbReference type="SUPFAM" id="SSF52096">
    <property type="entry name" value="ClpP/crotonase"/>
    <property type="match status" value="1"/>
</dbReference>
<keyword evidence="2" id="KW-0843">Virulence</keyword>
<evidence type="ECO:0000313" key="4">
    <source>
        <dbReference type="EMBL" id="WPG97773.1"/>
    </source>
</evidence>
<dbReference type="Proteomes" id="UP001303373">
    <property type="component" value="Chromosome 1"/>
</dbReference>
<proteinExistence type="inferred from homology"/>
<keyword evidence="5" id="KW-1185">Reference proteome</keyword>
<dbReference type="InterPro" id="IPR018376">
    <property type="entry name" value="Enoyl-CoA_hyd/isom_CS"/>
</dbReference>
<name>A0AAQ3LXQ8_9PEZI</name>
<gene>
    <name evidence="4" type="ORF">R9X50_00055400</name>
</gene>
<dbReference type="EMBL" id="CP138580">
    <property type="protein sequence ID" value="WPG97773.1"/>
    <property type="molecule type" value="Genomic_DNA"/>
</dbReference>
<dbReference type="InterPro" id="IPR001753">
    <property type="entry name" value="Enoyl-CoA_hydra/iso"/>
</dbReference>
<evidence type="ECO:0000256" key="2">
    <source>
        <dbReference type="ARBA" id="ARBA00023026"/>
    </source>
</evidence>
<dbReference type="PANTHER" id="PTHR11941:SF171">
    <property type="entry name" value="SD19268P"/>
    <property type="match status" value="1"/>
</dbReference>
<evidence type="ECO:0000256" key="3">
    <source>
        <dbReference type="RuleBase" id="RU003707"/>
    </source>
</evidence>
<comment type="similarity">
    <text evidence="1 3">Belongs to the enoyl-CoA hydratase/isomerase family.</text>
</comment>
<dbReference type="GO" id="GO:0005739">
    <property type="term" value="C:mitochondrion"/>
    <property type="evidence" value="ECO:0007669"/>
    <property type="project" value="TreeGrafter"/>
</dbReference>
<evidence type="ECO:0000256" key="1">
    <source>
        <dbReference type="ARBA" id="ARBA00005254"/>
    </source>
</evidence>